<dbReference type="Proteomes" id="UP000050795">
    <property type="component" value="Unassembled WGS sequence"/>
</dbReference>
<dbReference type="GO" id="GO:0006085">
    <property type="term" value="P:acetyl-CoA biosynthetic process"/>
    <property type="evidence" value="ECO:0007669"/>
    <property type="project" value="TreeGrafter"/>
</dbReference>
<comment type="similarity">
    <text evidence="1">Belongs to the ATP-dependent AMP-binding enzyme family.</text>
</comment>
<evidence type="ECO:0000259" key="8">
    <source>
        <dbReference type="Pfam" id="PF16177"/>
    </source>
</evidence>
<dbReference type="EC" id="6.2.1.1" evidence="2"/>
<reference evidence="9" key="1">
    <citation type="submission" date="2022-06" db="EMBL/GenBank/DDBJ databases">
        <authorList>
            <person name="Berger JAMES D."/>
            <person name="Berger JAMES D."/>
        </authorList>
    </citation>
    <scope>NUCLEOTIDE SEQUENCE [LARGE SCALE GENOMIC DNA]</scope>
</reference>
<dbReference type="WBParaSite" id="TREG1_104850.1">
    <property type="protein sequence ID" value="TREG1_104850.1"/>
    <property type="gene ID" value="TREG1_104850"/>
</dbReference>
<keyword evidence="4" id="KW-0547">Nucleotide-binding</keyword>
<dbReference type="GO" id="GO:0005524">
    <property type="term" value="F:ATP binding"/>
    <property type="evidence" value="ECO:0007669"/>
    <property type="project" value="UniProtKB-KW"/>
</dbReference>
<dbReference type="AlphaFoldDB" id="A0AA85IRM8"/>
<dbReference type="InterPro" id="IPR020845">
    <property type="entry name" value="AMP-binding_CS"/>
</dbReference>
<feature type="domain" description="AMP-binding enzyme C-terminal" evidence="7">
    <location>
        <begin position="611"/>
        <end position="700"/>
    </location>
</feature>
<evidence type="ECO:0000256" key="3">
    <source>
        <dbReference type="ARBA" id="ARBA00022598"/>
    </source>
</evidence>
<dbReference type="InterPro" id="IPR045851">
    <property type="entry name" value="AMP-bd_C_sf"/>
</dbReference>
<dbReference type="InterPro" id="IPR042099">
    <property type="entry name" value="ANL_N_sf"/>
</dbReference>
<dbReference type="Gene3D" id="3.40.50.12780">
    <property type="entry name" value="N-terminal domain of ligase-like"/>
    <property type="match status" value="1"/>
</dbReference>
<proteinExistence type="inferred from homology"/>
<dbReference type="Gene3D" id="3.30.300.30">
    <property type="match status" value="1"/>
</dbReference>
<dbReference type="CDD" id="cd05966">
    <property type="entry name" value="ACS"/>
    <property type="match status" value="1"/>
</dbReference>
<dbReference type="InterPro" id="IPR025110">
    <property type="entry name" value="AMP-bd_C"/>
</dbReference>
<evidence type="ECO:0000256" key="5">
    <source>
        <dbReference type="ARBA" id="ARBA00022840"/>
    </source>
</evidence>
<evidence type="ECO:0000259" key="6">
    <source>
        <dbReference type="Pfam" id="PF00501"/>
    </source>
</evidence>
<dbReference type="PANTHER" id="PTHR24095:SF244">
    <property type="entry name" value="ACETYL-COENZYME A SYNTHETASE"/>
    <property type="match status" value="1"/>
</dbReference>
<dbReference type="InterPro" id="IPR032387">
    <property type="entry name" value="ACAS_N"/>
</dbReference>
<dbReference type="InterPro" id="IPR000873">
    <property type="entry name" value="AMP-dep_synth/lig_dom"/>
</dbReference>
<feature type="domain" description="AMP-dependent synthetase/ligase" evidence="6">
    <location>
        <begin position="136"/>
        <end position="555"/>
    </location>
</feature>
<dbReference type="Pfam" id="PF00501">
    <property type="entry name" value="AMP-binding"/>
    <property type="match status" value="1"/>
</dbReference>
<evidence type="ECO:0000256" key="2">
    <source>
        <dbReference type="ARBA" id="ARBA00013275"/>
    </source>
</evidence>
<evidence type="ECO:0000259" key="7">
    <source>
        <dbReference type="Pfam" id="PF13193"/>
    </source>
</evidence>
<evidence type="ECO:0000256" key="1">
    <source>
        <dbReference type="ARBA" id="ARBA00006432"/>
    </source>
</evidence>
<dbReference type="GO" id="GO:0003987">
    <property type="term" value="F:acetate-CoA ligase activity"/>
    <property type="evidence" value="ECO:0007669"/>
    <property type="project" value="UniProtKB-EC"/>
</dbReference>
<evidence type="ECO:0000313" key="10">
    <source>
        <dbReference type="WBParaSite" id="TREG1_104850.1"/>
    </source>
</evidence>
<dbReference type="Pfam" id="PF13193">
    <property type="entry name" value="AMP-binding_C"/>
    <property type="match status" value="1"/>
</dbReference>
<dbReference type="NCBIfam" id="NF001208">
    <property type="entry name" value="PRK00174.1"/>
    <property type="match status" value="1"/>
</dbReference>
<keyword evidence="9" id="KW-1185">Reference proteome</keyword>
<sequence length="740" mass="82572">MIARPSNTTLGLFFRSSFWSQKVVQAPVPLSHERKLTCSNQALKNMSVIPPNDSIRKTAHVKSSEEYSLMRDRALSNPKEFWLEYAMKFQWQKPPTFDKCLSYNFDYRKGPVFVKWFEDGKTNICYNGLDRHVENGLGDKIAILWEGNDPNDTCRLTFSEVLTKVKRIAKMLENQGVRKGDCVAIYMPMVPELLMTMFACTRLGAIHSVVFGGFSASALADRIMDAGCKILVTADGTWRGSKLIELKAIASSAMSMCQEKGYSVQRCIVFQHVTAVPPKATNGINNFESKEGVRPASGLNVPMEDGRDVWWHQLISNIPENVDCPVEWINAEDPLFILYTSGSTGRPKGVVHTTGGYMVYAATTFFYSFDYHDDDIYWCTADAGWITGHSYVVYGPFLNGATSVVFEGIPTWPDPGRCWAIVDRYQVTKFYTAPTAIRTLIKAGDQYVKGHSRKSLKVLGTVGEPINVSAWLWYYNVVGNGQCSIVDTFWQTETGGHMITSLPGANSMKPGCATKPFFGVDARILSEEGEDLTQQKGVDAEGFLVFAKPWPGMMRTINRNHELFESTYFKRFPGYYVAGDGARIDKDGDFWITGRLDDMLNVSGHLISTAEVENALLLDPNVSEAAVVSRKHPLKGECLYCFVTLKDIESTGTSTGSSGGQLTPEIREKLVDIIRKRIGPFAAPDYIQSAPVLPKTRSGKIMRRILRKIANEDYTFGDTSTLLDHSCLDNLIKLSKSILK</sequence>
<dbReference type="SUPFAM" id="SSF56801">
    <property type="entry name" value="Acetyl-CoA synthetase-like"/>
    <property type="match status" value="1"/>
</dbReference>
<dbReference type="FunFam" id="3.40.50.12780:FF:000001">
    <property type="entry name" value="Acetyl-coenzyme A synthetase"/>
    <property type="match status" value="1"/>
</dbReference>
<evidence type="ECO:0000313" key="9">
    <source>
        <dbReference type="Proteomes" id="UP000050795"/>
    </source>
</evidence>
<evidence type="ECO:0000256" key="4">
    <source>
        <dbReference type="ARBA" id="ARBA00022741"/>
    </source>
</evidence>
<feature type="domain" description="Acetyl-coenzyme A synthetase N-terminal" evidence="8">
    <location>
        <begin position="67"/>
        <end position="127"/>
    </location>
</feature>
<accession>A0AA85IRM8</accession>
<protein>
    <recommendedName>
        <fullName evidence="2">acetate--CoA ligase</fullName>
        <ecNumber evidence="2">6.2.1.1</ecNumber>
    </recommendedName>
</protein>
<dbReference type="PANTHER" id="PTHR24095">
    <property type="entry name" value="ACETYL-COENZYME A SYNTHETASE"/>
    <property type="match status" value="1"/>
</dbReference>
<reference evidence="10" key="2">
    <citation type="submission" date="2023-11" db="UniProtKB">
        <authorList>
            <consortium name="WormBaseParasite"/>
        </authorList>
    </citation>
    <scope>IDENTIFICATION</scope>
</reference>
<organism evidence="9 10">
    <name type="scientific">Trichobilharzia regenti</name>
    <name type="common">Nasal bird schistosome</name>
    <dbReference type="NCBI Taxonomy" id="157069"/>
    <lineage>
        <taxon>Eukaryota</taxon>
        <taxon>Metazoa</taxon>
        <taxon>Spiralia</taxon>
        <taxon>Lophotrochozoa</taxon>
        <taxon>Platyhelminthes</taxon>
        <taxon>Trematoda</taxon>
        <taxon>Digenea</taxon>
        <taxon>Strigeidida</taxon>
        <taxon>Schistosomatoidea</taxon>
        <taxon>Schistosomatidae</taxon>
        <taxon>Trichobilharzia</taxon>
    </lineage>
</organism>
<name>A0AA85IRM8_TRIRE</name>
<keyword evidence="5" id="KW-0067">ATP-binding</keyword>
<keyword evidence="3" id="KW-0436">Ligase</keyword>
<dbReference type="PROSITE" id="PS00455">
    <property type="entry name" value="AMP_BINDING"/>
    <property type="match status" value="1"/>
</dbReference>
<dbReference type="Pfam" id="PF16177">
    <property type="entry name" value="ACAS_N"/>
    <property type="match status" value="1"/>
</dbReference>